<gene>
    <name evidence="4" type="ORF">GALMADRAFT_241665</name>
</gene>
<dbReference type="PROSITE" id="PS50076">
    <property type="entry name" value="DNAJ_2"/>
    <property type="match status" value="1"/>
</dbReference>
<feature type="compositionally biased region" description="Basic and acidic residues" evidence="2">
    <location>
        <begin position="288"/>
        <end position="306"/>
    </location>
</feature>
<protein>
    <recommendedName>
        <fullName evidence="3">J domain-containing protein</fullName>
    </recommendedName>
</protein>
<reference evidence="5" key="1">
    <citation type="journal article" date="2014" name="Proc. Natl. Acad. Sci. U.S.A.">
        <title>Extensive sampling of basidiomycete genomes demonstrates inadequacy of the white-rot/brown-rot paradigm for wood decay fungi.</title>
        <authorList>
            <person name="Riley R."/>
            <person name="Salamov A.A."/>
            <person name="Brown D.W."/>
            <person name="Nagy L.G."/>
            <person name="Floudas D."/>
            <person name="Held B.W."/>
            <person name="Levasseur A."/>
            <person name="Lombard V."/>
            <person name="Morin E."/>
            <person name="Otillar R."/>
            <person name="Lindquist E.A."/>
            <person name="Sun H."/>
            <person name="LaButti K.M."/>
            <person name="Schmutz J."/>
            <person name="Jabbour D."/>
            <person name="Luo H."/>
            <person name="Baker S.E."/>
            <person name="Pisabarro A.G."/>
            <person name="Walton J.D."/>
            <person name="Blanchette R.A."/>
            <person name="Henrissat B."/>
            <person name="Martin F."/>
            <person name="Cullen D."/>
            <person name="Hibbett D.S."/>
            <person name="Grigoriev I.V."/>
        </authorList>
    </citation>
    <scope>NUCLEOTIDE SEQUENCE [LARGE SCALE GENOMIC DNA]</scope>
    <source>
        <strain evidence="5">CBS 339.88</strain>
    </source>
</reference>
<dbReference type="CDD" id="cd06257">
    <property type="entry name" value="DnaJ"/>
    <property type="match status" value="1"/>
</dbReference>
<name>A0A067TFC7_GALM3</name>
<dbReference type="InterPro" id="IPR036869">
    <property type="entry name" value="J_dom_sf"/>
</dbReference>
<dbReference type="Pfam" id="PF00226">
    <property type="entry name" value="DnaJ"/>
    <property type="match status" value="1"/>
</dbReference>
<dbReference type="EMBL" id="KL142371">
    <property type="protein sequence ID" value="KDR81042.1"/>
    <property type="molecule type" value="Genomic_DNA"/>
</dbReference>
<feature type="region of interest" description="Disordered" evidence="2">
    <location>
        <begin position="234"/>
        <end position="264"/>
    </location>
</feature>
<feature type="region of interest" description="Disordered" evidence="2">
    <location>
        <begin position="288"/>
        <end position="340"/>
    </location>
</feature>
<dbReference type="OrthoDB" id="445556at2759"/>
<dbReference type="HOGENOM" id="CLU_816481_0_0_1"/>
<feature type="compositionally biased region" description="Polar residues" evidence="2">
    <location>
        <begin position="317"/>
        <end position="326"/>
    </location>
</feature>
<sequence length="340" mass="37345">MHGRLSFLTLASSNCRRWTPKHLSLPRDYTTISPENVGSETPPLSGSSPRNEFPYPSNRNPTPHQIFHISVGATQAEIKTRYYELVKTHHPDSHHADQLSPEIAHARFRAIQAAYDFLRGRTLSPHPNARPTPSPRNFDPYMHEMARRRRAYYASRGAYARGDEDGSESERWARPGWGEGFGAPINERTVWHEDGWRERLILALGVVTLLAGLFPSMPFTIASVITPSSFLTAASPEGGPSSIPDSDSTSGSESAASSPSSSSSFSIPFIDLDRGHREAVSALVQARTERQELGAERREGVRKRVQEMTAAEPAVESRSSSLNTGGAASAVPADPPDRKH</sequence>
<evidence type="ECO:0000256" key="1">
    <source>
        <dbReference type="ARBA" id="ARBA00023186"/>
    </source>
</evidence>
<feature type="compositionally biased region" description="Polar residues" evidence="2">
    <location>
        <begin position="30"/>
        <end position="50"/>
    </location>
</feature>
<organism evidence="4 5">
    <name type="scientific">Galerina marginata (strain CBS 339.88)</name>
    <dbReference type="NCBI Taxonomy" id="685588"/>
    <lineage>
        <taxon>Eukaryota</taxon>
        <taxon>Fungi</taxon>
        <taxon>Dikarya</taxon>
        <taxon>Basidiomycota</taxon>
        <taxon>Agaricomycotina</taxon>
        <taxon>Agaricomycetes</taxon>
        <taxon>Agaricomycetidae</taxon>
        <taxon>Agaricales</taxon>
        <taxon>Agaricineae</taxon>
        <taxon>Strophariaceae</taxon>
        <taxon>Galerina</taxon>
    </lineage>
</organism>
<dbReference type="SUPFAM" id="SSF46565">
    <property type="entry name" value="Chaperone J-domain"/>
    <property type="match status" value="1"/>
</dbReference>
<keyword evidence="1" id="KW-0143">Chaperone</keyword>
<dbReference type="Gene3D" id="1.10.287.110">
    <property type="entry name" value="DnaJ domain"/>
    <property type="match status" value="1"/>
</dbReference>
<evidence type="ECO:0000256" key="2">
    <source>
        <dbReference type="SAM" id="MobiDB-lite"/>
    </source>
</evidence>
<dbReference type="Proteomes" id="UP000027222">
    <property type="component" value="Unassembled WGS sequence"/>
</dbReference>
<dbReference type="SMART" id="SM00271">
    <property type="entry name" value="DnaJ"/>
    <property type="match status" value="1"/>
</dbReference>
<dbReference type="PANTHER" id="PTHR44145">
    <property type="entry name" value="DNAJ HOMOLOG SUBFAMILY A MEMBER 3, MITOCHONDRIAL"/>
    <property type="match status" value="1"/>
</dbReference>
<dbReference type="AlphaFoldDB" id="A0A067TFC7"/>
<evidence type="ECO:0000259" key="3">
    <source>
        <dbReference type="PROSITE" id="PS50076"/>
    </source>
</evidence>
<dbReference type="InterPro" id="IPR051938">
    <property type="entry name" value="Apopto_cytoskel_mod"/>
</dbReference>
<feature type="region of interest" description="Disordered" evidence="2">
    <location>
        <begin position="26"/>
        <end position="62"/>
    </location>
</feature>
<evidence type="ECO:0000313" key="5">
    <source>
        <dbReference type="Proteomes" id="UP000027222"/>
    </source>
</evidence>
<dbReference type="InterPro" id="IPR001623">
    <property type="entry name" value="DnaJ_domain"/>
</dbReference>
<feature type="compositionally biased region" description="Low complexity" evidence="2">
    <location>
        <begin position="235"/>
        <end position="264"/>
    </location>
</feature>
<dbReference type="PANTHER" id="PTHR44145:SF3">
    <property type="entry name" value="DNAJ HOMOLOG SUBFAMILY A MEMBER 3, MITOCHONDRIAL"/>
    <property type="match status" value="1"/>
</dbReference>
<feature type="domain" description="J" evidence="3">
    <location>
        <begin position="62"/>
        <end position="142"/>
    </location>
</feature>
<keyword evidence="5" id="KW-1185">Reference proteome</keyword>
<proteinExistence type="predicted"/>
<accession>A0A067TFC7</accession>
<evidence type="ECO:0000313" key="4">
    <source>
        <dbReference type="EMBL" id="KDR81042.1"/>
    </source>
</evidence>
<dbReference type="STRING" id="685588.A0A067TFC7"/>